<reference evidence="1 2" key="1">
    <citation type="submission" date="2010-12" db="EMBL/GenBank/DDBJ databases">
        <authorList>
            <person name="Muzny D."/>
            <person name="Qin X."/>
            <person name="Deng J."/>
            <person name="Jiang H."/>
            <person name="Liu Y."/>
            <person name="Qu J."/>
            <person name="Song X.-Z."/>
            <person name="Zhang L."/>
            <person name="Thornton R."/>
            <person name="Coyle M."/>
            <person name="Francisco L."/>
            <person name="Jackson L."/>
            <person name="Javaid M."/>
            <person name="Korchina V."/>
            <person name="Kovar C."/>
            <person name="Mata R."/>
            <person name="Mathew T."/>
            <person name="Ngo R."/>
            <person name="Nguyen L."/>
            <person name="Nguyen N."/>
            <person name="Okwuonu G."/>
            <person name="Ongeri F."/>
            <person name="Pham C."/>
            <person name="Simmons D."/>
            <person name="Wilczek-Boney K."/>
            <person name="Hale W."/>
            <person name="Jakkamsetti A."/>
            <person name="Pham P."/>
            <person name="Ruth R."/>
            <person name="San Lucas F."/>
            <person name="Warren J."/>
            <person name="Zhang J."/>
            <person name="Zhao Z."/>
            <person name="Zhou C."/>
            <person name="Zhu D."/>
            <person name="Lee S."/>
            <person name="Bess C."/>
            <person name="Blankenburg K."/>
            <person name="Forbes L."/>
            <person name="Fu Q."/>
            <person name="Gubbala S."/>
            <person name="Hirani K."/>
            <person name="Jayaseelan J.C."/>
            <person name="Lara F."/>
            <person name="Munidasa M."/>
            <person name="Palculict T."/>
            <person name="Patil S."/>
            <person name="Pu L.-L."/>
            <person name="Saada N."/>
            <person name="Tang L."/>
            <person name="Weissenberger G."/>
            <person name="Zhu Y."/>
            <person name="Hemphill L."/>
            <person name="Shang Y."/>
            <person name="Youmans B."/>
            <person name="Ayvaz T."/>
            <person name="Ross M."/>
            <person name="Santibanez J."/>
            <person name="Aqrawi P."/>
            <person name="Gross S."/>
            <person name="Joshi V."/>
            <person name="Fowler G."/>
            <person name="Nazareth L."/>
            <person name="Reid J."/>
            <person name="Worley K."/>
            <person name="Petrosino J."/>
            <person name="Highlander S."/>
            <person name="Gibbs R."/>
        </authorList>
    </citation>
    <scope>NUCLEOTIDE SEQUENCE [LARGE SCALE GENOMIC DNA]</scope>
    <source>
        <strain evidence="1 2">DSM 3986</strain>
    </source>
</reference>
<evidence type="ECO:0000313" key="1">
    <source>
        <dbReference type="EMBL" id="EFU78000.1"/>
    </source>
</evidence>
<accession>E6LJ66</accession>
<dbReference type="AlphaFoldDB" id="E6LJ66"/>
<sequence length="49" mass="5809">MLFQNSLCIISSSFYLVNNFLSYFQKFSLSLFALLEQLLYNTKFLNLCQ</sequence>
<evidence type="ECO:0000313" key="2">
    <source>
        <dbReference type="Proteomes" id="UP000003434"/>
    </source>
</evidence>
<dbReference type="HOGENOM" id="CLU_3137130_0_0_9"/>
<organism evidence="1 2">
    <name type="scientific">Lachnoanaerobaculum saburreum DSM 3986</name>
    <dbReference type="NCBI Taxonomy" id="887325"/>
    <lineage>
        <taxon>Bacteria</taxon>
        <taxon>Bacillati</taxon>
        <taxon>Bacillota</taxon>
        <taxon>Clostridia</taxon>
        <taxon>Lachnospirales</taxon>
        <taxon>Lachnospiraceae</taxon>
        <taxon>Lachnoanaerobaculum</taxon>
    </lineage>
</organism>
<dbReference type="Proteomes" id="UP000003434">
    <property type="component" value="Unassembled WGS sequence"/>
</dbReference>
<comment type="caution">
    <text evidence="1">The sequence shown here is derived from an EMBL/GenBank/DDBJ whole genome shotgun (WGS) entry which is preliminary data.</text>
</comment>
<proteinExistence type="predicted"/>
<dbReference type="EMBL" id="AEPW01000001">
    <property type="protein sequence ID" value="EFU78000.1"/>
    <property type="molecule type" value="Genomic_DNA"/>
</dbReference>
<protein>
    <submittedName>
        <fullName evidence="1">Uncharacterized protein</fullName>
    </submittedName>
</protein>
<gene>
    <name evidence="1" type="ORF">HMPREF0381_0001</name>
</gene>
<name>E6LJ66_9FIRM</name>